<name>A0A813RFG4_9BILA</name>
<dbReference type="AlphaFoldDB" id="A0A813RFG4"/>
<sequence>MPLSAAKNELDVNYEHMIENLLLQQVLLYAKNHPNTNKQNLHSKKTRDDPLWVRQTRRYKNKNYSVKMNGDELSRDDEDELLVLTSKPTLTSSIPLNNNSSSSTDNDSEQQHHQLESANNYRAYGDEPSLCLVEKRKSNKKKEQKDNSSDIIDFILKQFHTPRQSSLYDHQLDNNLVHLIKEHSSQKRNNSSIYSEGFYFRLQWLTIALVIDRFFFWMYFFATLISYIITLWLIPMSHPKLIIDITTL</sequence>
<gene>
    <name evidence="3" type="ORF">GPM918_LOCUS2508</name>
    <name evidence="4" type="ORF">OVA965_LOCUS7770</name>
    <name evidence="5" type="ORF">SRO942_LOCUS2508</name>
    <name evidence="6" type="ORF">TMI583_LOCUS7765</name>
</gene>
<dbReference type="Proteomes" id="UP000682733">
    <property type="component" value="Unassembled WGS sequence"/>
</dbReference>
<keyword evidence="2" id="KW-0812">Transmembrane</keyword>
<dbReference type="EMBL" id="CAJNOQ010000280">
    <property type="protein sequence ID" value="CAF0781714.1"/>
    <property type="molecule type" value="Genomic_DNA"/>
</dbReference>
<dbReference type="Proteomes" id="UP000677228">
    <property type="component" value="Unassembled WGS sequence"/>
</dbReference>
<dbReference type="OrthoDB" id="10031655at2759"/>
<dbReference type="Proteomes" id="UP000681722">
    <property type="component" value="Unassembled WGS sequence"/>
</dbReference>
<evidence type="ECO:0000313" key="6">
    <source>
        <dbReference type="EMBL" id="CAF3648570.1"/>
    </source>
</evidence>
<dbReference type="EMBL" id="CAJNOK010002526">
    <property type="protein sequence ID" value="CAF0863827.1"/>
    <property type="molecule type" value="Genomic_DNA"/>
</dbReference>
<dbReference type="GO" id="GO:0006811">
    <property type="term" value="P:monoatomic ion transport"/>
    <property type="evidence" value="ECO:0007669"/>
    <property type="project" value="InterPro"/>
</dbReference>
<evidence type="ECO:0000313" key="3">
    <source>
        <dbReference type="EMBL" id="CAF0781714.1"/>
    </source>
</evidence>
<evidence type="ECO:0000313" key="7">
    <source>
        <dbReference type="Proteomes" id="UP000663829"/>
    </source>
</evidence>
<dbReference type="EMBL" id="CAJOBA010002526">
    <property type="protein sequence ID" value="CAF3648570.1"/>
    <property type="molecule type" value="Genomic_DNA"/>
</dbReference>
<reference evidence="3" key="1">
    <citation type="submission" date="2021-02" db="EMBL/GenBank/DDBJ databases">
        <authorList>
            <person name="Nowell W R."/>
        </authorList>
    </citation>
    <scope>NUCLEOTIDE SEQUENCE</scope>
</reference>
<dbReference type="InterPro" id="IPR036719">
    <property type="entry name" value="Neuro-gated_channel_TM_sf"/>
</dbReference>
<dbReference type="Proteomes" id="UP000663829">
    <property type="component" value="Unassembled WGS sequence"/>
</dbReference>
<feature type="compositionally biased region" description="Low complexity" evidence="1">
    <location>
        <begin position="90"/>
        <end position="105"/>
    </location>
</feature>
<keyword evidence="2" id="KW-1133">Transmembrane helix</keyword>
<dbReference type="EMBL" id="CAJOBC010000280">
    <property type="protein sequence ID" value="CAF3565129.1"/>
    <property type="molecule type" value="Genomic_DNA"/>
</dbReference>
<dbReference type="SUPFAM" id="SSF90112">
    <property type="entry name" value="Neurotransmitter-gated ion-channel transmembrane pore"/>
    <property type="match status" value="1"/>
</dbReference>
<evidence type="ECO:0000256" key="1">
    <source>
        <dbReference type="SAM" id="MobiDB-lite"/>
    </source>
</evidence>
<organism evidence="3 7">
    <name type="scientific">Didymodactylos carnosus</name>
    <dbReference type="NCBI Taxonomy" id="1234261"/>
    <lineage>
        <taxon>Eukaryota</taxon>
        <taxon>Metazoa</taxon>
        <taxon>Spiralia</taxon>
        <taxon>Gnathifera</taxon>
        <taxon>Rotifera</taxon>
        <taxon>Eurotatoria</taxon>
        <taxon>Bdelloidea</taxon>
        <taxon>Philodinida</taxon>
        <taxon>Philodinidae</taxon>
        <taxon>Didymodactylos</taxon>
    </lineage>
</organism>
<feature type="region of interest" description="Disordered" evidence="1">
    <location>
        <begin position="90"/>
        <end position="115"/>
    </location>
</feature>
<proteinExistence type="predicted"/>
<dbReference type="GO" id="GO:0016020">
    <property type="term" value="C:membrane"/>
    <property type="evidence" value="ECO:0007669"/>
    <property type="project" value="InterPro"/>
</dbReference>
<comment type="caution">
    <text evidence="3">The sequence shown here is derived from an EMBL/GenBank/DDBJ whole genome shotgun (WGS) entry which is preliminary data.</text>
</comment>
<accession>A0A813RFG4</accession>
<keyword evidence="2" id="KW-0472">Membrane</keyword>
<protein>
    <submittedName>
        <fullName evidence="3">Uncharacterized protein</fullName>
    </submittedName>
</protein>
<keyword evidence="7" id="KW-1185">Reference proteome</keyword>
<evidence type="ECO:0000313" key="4">
    <source>
        <dbReference type="EMBL" id="CAF0863827.1"/>
    </source>
</evidence>
<feature type="transmembrane region" description="Helical" evidence="2">
    <location>
        <begin position="214"/>
        <end position="234"/>
    </location>
</feature>
<evidence type="ECO:0000313" key="5">
    <source>
        <dbReference type="EMBL" id="CAF3565129.1"/>
    </source>
</evidence>
<evidence type="ECO:0000256" key="2">
    <source>
        <dbReference type="SAM" id="Phobius"/>
    </source>
</evidence>